<dbReference type="AlphaFoldDB" id="A0A223CXH1"/>
<keyword evidence="2" id="KW-1185">Reference proteome</keyword>
<evidence type="ECO:0000313" key="1">
    <source>
        <dbReference type="EMBL" id="ASS74070.1"/>
    </source>
</evidence>
<proteinExistence type="predicted"/>
<organism evidence="1 2">
    <name type="scientific">Tumebacillus algifaecis</name>
    <dbReference type="NCBI Taxonomy" id="1214604"/>
    <lineage>
        <taxon>Bacteria</taxon>
        <taxon>Bacillati</taxon>
        <taxon>Bacillota</taxon>
        <taxon>Bacilli</taxon>
        <taxon>Bacillales</taxon>
        <taxon>Alicyclobacillaceae</taxon>
        <taxon>Tumebacillus</taxon>
    </lineage>
</organism>
<reference evidence="1 2" key="1">
    <citation type="journal article" date="2015" name="Int. J. Syst. Evol. Microbiol.">
        <title>Tumebacillus algifaecis sp. nov., isolated from decomposing algal scum.</title>
        <authorList>
            <person name="Wu Y.F."/>
            <person name="Zhang B."/>
            <person name="Xing P."/>
            <person name="Wu Q.L."/>
            <person name="Liu S.J."/>
        </authorList>
    </citation>
    <scope>NUCLEOTIDE SEQUENCE [LARGE SCALE GENOMIC DNA]</scope>
    <source>
        <strain evidence="1 2">THMBR28</strain>
    </source>
</reference>
<protein>
    <submittedName>
        <fullName evidence="1">Uncharacterized protein</fullName>
    </submittedName>
</protein>
<name>A0A223CXH1_9BACL</name>
<dbReference type="RefSeq" id="WP_094235329.1">
    <property type="nucleotide sequence ID" value="NZ_CP022657.1"/>
</dbReference>
<sequence length="263" mass="28324">MSLDLVSQIKSIMRFVEEQCPGIPLQTEKSQAATLAPALLAEHVRSQAAPMMATAQQDIAYWKITFFSPDYWASKKVIGDLKDAIQQLREIPACLFDFSFPAPTGATATDGHLPAGVYRLQVTGVGRDGAESLPSQPVDVTLAEPGSIRLTIPRLEHGVGPFVSYRVYLGGALAGEVEQDAVGNTSCQVADLPANHAAAPPDTSVLLERFFYVEDVQAVTFGERNELGLFEGIVRLKTRLTIPKRAVFAEKVAQVSAVVAATK</sequence>
<dbReference type="EMBL" id="CP022657">
    <property type="protein sequence ID" value="ASS74070.1"/>
    <property type="molecule type" value="Genomic_DNA"/>
</dbReference>
<dbReference type="Proteomes" id="UP000214688">
    <property type="component" value="Chromosome"/>
</dbReference>
<evidence type="ECO:0000313" key="2">
    <source>
        <dbReference type="Proteomes" id="UP000214688"/>
    </source>
</evidence>
<dbReference type="KEGG" id="tab:CIG75_03105"/>
<gene>
    <name evidence="1" type="ORF">CIG75_03105</name>
</gene>
<dbReference type="OrthoDB" id="9820658at2"/>
<accession>A0A223CXH1</accession>